<protein>
    <submittedName>
        <fullName evidence="1">Uncharacterized protein</fullName>
    </submittedName>
</protein>
<evidence type="ECO:0000313" key="2">
    <source>
        <dbReference type="Proteomes" id="UP001385951"/>
    </source>
</evidence>
<dbReference type="Proteomes" id="UP001385951">
    <property type="component" value="Unassembled WGS sequence"/>
</dbReference>
<accession>A0AAW0FHR9</accession>
<proteinExistence type="predicted"/>
<organism evidence="1 2">
    <name type="scientific">Cerrena zonata</name>
    <dbReference type="NCBI Taxonomy" id="2478898"/>
    <lineage>
        <taxon>Eukaryota</taxon>
        <taxon>Fungi</taxon>
        <taxon>Dikarya</taxon>
        <taxon>Basidiomycota</taxon>
        <taxon>Agaricomycotina</taxon>
        <taxon>Agaricomycetes</taxon>
        <taxon>Polyporales</taxon>
        <taxon>Cerrenaceae</taxon>
        <taxon>Cerrena</taxon>
    </lineage>
</organism>
<dbReference type="AlphaFoldDB" id="A0AAW0FHR9"/>
<comment type="caution">
    <text evidence="1">The sequence shown here is derived from an EMBL/GenBank/DDBJ whole genome shotgun (WGS) entry which is preliminary data.</text>
</comment>
<name>A0AAW0FHR9_9APHY</name>
<sequence length="106" mass="12484">MMDVYHETQRCTVSEVRVDCSGRKRSLAEVLSRRERNPSSKYFTSKGAHRPDFMRYQCLQPYKRYLVSCLTQDLLARPIGANVTDFHHNPLFAYNPKSDKIPFKHF</sequence>
<keyword evidence="2" id="KW-1185">Reference proteome</keyword>
<dbReference type="EMBL" id="JASBNA010000106">
    <property type="protein sequence ID" value="KAK7676737.1"/>
    <property type="molecule type" value="Genomic_DNA"/>
</dbReference>
<evidence type="ECO:0000313" key="1">
    <source>
        <dbReference type="EMBL" id="KAK7676737.1"/>
    </source>
</evidence>
<gene>
    <name evidence="1" type="ORF">QCA50_020313</name>
</gene>
<reference evidence="1 2" key="1">
    <citation type="submission" date="2022-09" db="EMBL/GenBank/DDBJ databases">
        <authorList>
            <person name="Palmer J.M."/>
        </authorList>
    </citation>
    <scope>NUCLEOTIDE SEQUENCE [LARGE SCALE GENOMIC DNA]</scope>
    <source>
        <strain evidence="1 2">DSM 7382</strain>
    </source>
</reference>